<keyword evidence="1" id="KW-0547">Nucleotide-binding</keyword>
<dbReference type="PANTHER" id="PTHR33359">
    <property type="entry name" value="MOLYBDOPTERIN SYNTHASE SULFUR CARRIER SUBUNIT"/>
    <property type="match status" value="1"/>
</dbReference>
<gene>
    <name evidence="4" type="ORF">Tchl_2330</name>
</gene>
<dbReference type="STRING" id="96773.Tchl_2330"/>
<dbReference type="RefSeq" id="WP_075148574.1">
    <property type="nucleotide sequence ID" value="NZ_CP018839.1"/>
</dbReference>
<dbReference type="Proteomes" id="UP000185739">
    <property type="component" value="Chromosome"/>
</dbReference>
<dbReference type="GO" id="GO:1990133">
    <property type="term" value="C:molybdopterin adenylyltransferase complex"/>
    <property type="evidence" value="ECO:0007669"/>
    <property type="project" value="TreeGrafter"/>
</dbReference>
<dbReference type="GO" id="GO:0006777">
    <property type="term" value="P:Mo-molybdopterin cofactor biosynthetic process"/>
    <property type="evidence" value="ECO:0007669"/>
    <property type="project" value="InterPro"/>
</dbReference>
<dbReference type="PANTHER" id="PTHR33359:SF1">
    <property type="entry name" value="MOLYBDOPTERIN SYNTHASE SULFUR CARRIER SUBUNIT"/>
    <property type="match status" value="1"/>
</dbReference>
<organism evidence="4 5">
    <name type="scientific">Thauera chlorobenzoica</name>
    <dbReference type="NCBI Taxonomy" id="96773"/>
    <lineage>
        <taxon>Bacteria</taxon>
        <taxon>Pseudomonadati</taxon>
        <taxon>Pseudomonadota</taxon>
        <taxon>Betaproteobacteria</taxon>
        <taxon>Rhodocyclales</taxon>
        <taxon>Zoogloeaceae</taxon>
        <taxon>Thauera</taxon>
    </lineage>
</organism>
<comment type="similarity">
    <text evidence="2">Belongs to the MoaD family.</text>
</comment>
<evidence type="ECO:0000313" key="5">
    <source>
        <dbReference type="Proteomes" id="UP000185739"/>
    </source>
</evidence>
<dbReference type="NCBIfam" id="TIGR01682">
    <property type="entry name" value="moaD"/>
    <property type="match status" value="1"/>
</dbReference>
<evidence type="ECO:0000256" key="1">
    <source>
        <dbReference type="ARBA" id="ARBA00022741"/>
    </source>
</evidence>
<reference evidence="4 5" key="1">
    <citation type="submission" date="2016-12" db="EMBL/GenBank/DDBJ databases">
        <title>Complete genome sequence of Thauera chlorobenzoica, a Betaproteobacterium degrading haloaromatics anaerobically to CO2 and halides.</title>
        <authorList>
            <person name="Goris T."/>
            <person name="Mergelsberg M."/>
            <person name="Boll M."/>
        </authorList>
    </citation>
    <scope>NUCLEOTIDE SEQUENCE [LARGE SCALE GENOMIC DNA]</scope>
    <source>
        <strain evidence="4 5">3CB1</strain>
    </source>
</reference>
<evidence type="ECO:0000256" key="2">
    <source>
        <dbReference type="ARBA" id="ARBA00024200"/>
    </source>
</evidence>
<dbReference type="InterPro" id="IPR003749">
    <property type="entry name" value="ThiS/MoaD-like"/>
</dbReference>
<keyword evidence="5" id="KW-1185">Reference proteome</keyword>
<accession>A0A1H5RTI4</accession>
<dbReference type="AlphaFoldDB" id="A0A1H5RTI4"/>
<dbReference type="Pfam" id="PF02597">
    <property type="entry name" value="ThiS"/>
    <property type="match status" value="1"/>
</dbReference>
<proteinExistence type="inferred from homology"/>
<dbReference type="EMBL" id="CP018839">
    <property type="protein sequence ID" value="APR05170.1"/>
    <property type="molecule type" value="Genomic_DNA"/>
</dbReference>
<name>A0A1H5RTI4_9RHOO</name>
<dbReference type="OrthoDB" id="9801945at2"/>
<dbReference type="InterPro" id="IPR044672">
    <property type="entry name" value="MOCS2A"/>
</dbReference>
<dbReference type="UniPathway" id="UPA00344"/>
<dbReference type="KEGG" id="tcl:Tchl_2330"/>
<evidence type="ECO:0000256" key="3">
    <source>
        <dbReference type="ARBA" id="ARBA00024247"/>
    </source>
</evidence>
<dbReference type="CDD" id="cd00754">
    <property type="entry name" value="Ubl_MoaD"/>
    <property type="match status" value="1"/>
</dbReference>
<dbReference type="InterPro" id="IPR016155">
    <property type="entry name" value="Mopterin_synth/thiamin_S_b"/>
</dbReference>
<protein>
    <recommendedName>
        <fullName evidence="3">Molybdopterin synthase sulfur carrier subunit</fullName>
    </recommendedName>
</protein>
<dbReference type="SUPFAM" id="SSF54285">
    <property type="entry name" value="MoaD/ThiS"/>
    <property type="match status" value="1"/>
</dbReference>
<dbReference type="InterPro" id="IPR012675">
    <property type="entry name" value="Beta-grasp_dom_sf"/>
</dbReference>
<dbReference type="GO" id="GO:0000166">
    <property type="term" value="F:nucleotide binding"/>
    <property type="evidence" value="ECO:0007669"/>
    <property type="project" value="UniProtKB-KW"/>
</dbReference>
<sequence length="86" mass="8810">MTTNVKILYFASLREAVGQSGEEFALPEGVGSVGALRAHLAARGEAWQALAAGRNVRAAVNQRMVGADAPLAAGDEVAFFPPVTGG</sequence>
<evidence type="ECO:0000313" key="4">
    <source>
        <dbReference type="EMBL" id="APR05170.1"/>
    </source>
</evidence>
<dbReference type="Gene3D" id="3.10.20.30">
    <property type="match status" value="1"/>
</dbReference>